<organism evidence="2 3">
    <name type="scientific">Phascolomyces articulosus</name>
    <dbReference type="NCBI Taxonomy" id="60185"/>
    <lineage>
        <taxon>Eukaryota</taxon>
        <taxon>Fungi</taxon>
        <taxon>Fungi incertae sedis</taxon>
        <taxon>Mucoromycota</taxon>
        <taxon>Mucoromycotina</taxon>
        <taxon>Mucoromycetes</taxon>
        <taxon>Mucorales</taxon>
        <taxon>Lichtheimiaceae</taxon>
        <taxon>Phascolomyces</taxon>
    </lineage>
</organism>
<accession>A0AAD5PF62</accession>
<sequence length="148" mass="17602">MTMCSMGISATLPAFIMNRSSTWIQYRRSIEPLIYSKEEQMRPNLKHVNYISYLVGYYYPISLSKATEKVIKHMNMQRTIALGAPFPVERILKNDAFMLDYNVAFIYMFSKSIPEILRKRRNKRFILSCYVLILLPLQKPSFLRYYVY</sequence>
<evidence type="ECO:0000256" key="1">
    <source>
        <dbReference type="SAM" id="Phobius"/>
    </source>
</evidence>
<reference evidence="2" key="2">
    <citation type="submission" date="2023-02" db="EMBL/GenBank/DDBJ databases">
        <authorList>
            <consortium name="DOE Joint Genome Institute"/>
            <person name="Mondo S.J."/>
            <person name="Chang Y."/>
            <person name="Wang Y."/>
            <person name="Ahrendt S."/>
            <person name="Andreopoulos W."/>
            <person name="Barry K."/>
            <person name="Beard J."/>
            <person name="Benny G.L."/>
            <person name="Blankenship S."/>
            <person name="Bonito G."/>
            <person name="Cuomo C."/>
            <person name="Desiro A."/>
            <person name="Gervers K.A."/>
            <person name="Hundley H."/>
            <person name="Kuo A."/>
            <person name="LaButti K."/>
            <person name="Lang B.F."/>
            <person name="Lipzen A."/>
            <person name="O'Donnell K."/>
            <person name="Pangilinan J."/>
            <person name="Reynolds N."/>
            <person name="Sandor L."/>
            <person name="Smith M.W."/>
            <person name="Tsang A."/>
            <person name="Grigoriev I.V."/>
            <person name="Stajich J.E."/>
            <person name="Spatafora J.W."/>
        </authorList>
    </citation>
    <scope>NUCLEOTIDE SEQUENCE</scope>
    <source>
        <strain evidence="2">RSA 2281</strain>
    </source>
</reference>
<name>A0AAD5PF62_9FUNG</name>
<proteinExistence type="predicted"/>
<protein>
    <submittedName>
        <fullName evidence="2">Uncharacterized protein</fullName>
    </submittedName>
</protein>
<dbReference type="AlphaFoldDB" id="A0AAD5PF62"/>
<evidence type="ECO:0000313" key="2">
    <source>
        <dbReference type="EMBL" id="KAI9265101.1"/>
    </source>
</evidence>
<keyword evidence="1" id="KW-0812">Transmembrane</keyword>
<keyword evidence="3" id="KW-1185">Reference proteome</keyword>
<keyword evidence="1" id="KW-0472">Membrane</keyword>
<reference evidence="2" key="1">
    <citation type="journal article" date="2022" name="IScience">
        <title>Evolution of zygomycete secretomes and the origins of terrestrial fungal ecologies.</title>
        <authorList>
            <person name="Chang Y."/>
            <person name="Wang Y."/>
            <person name="Mondo S."/>
            <person name="Ahrendt S."/>
            <person name="Andreopoulos W."/>
            <person name="Barry K."/>
            <person name="Beard J."/>
            <person name="Benny G.L."/>
            <person name="Blankenship S."/>
            <person name="Bonito G."/>
            <person name="Cuomo C."/>
            <person name="Desiro A."/>
            <person name="Gervers K.A."/>
            <person name="Hundley H."/>
            <person name="Kuo A."/>
            <person name="LaButti K."/>
            <person name="Lang B.F."/>
            <person name="Lipzen A."/>
            <person name="O'Donnell K."/>
            <person name="Pangilinan J."/>
            <person name="Reynolds N."/>
            <person name="Sandor L."/>
            <person name="Smith M.E."/>
            <person name="Tsang A."/>
            <person name="Grigoriev I.V."/>
            <person name="Stajich J.E."/>
            <person name="Spatafora J.W."/>
        </authorList>
    </citation>
    <scope>NUCLEOTIDE SEQUENCE</scope>
    <source>
        <strain evidence="2">RSA 2281</strain>
    </source>
</reference>
<dbReference type="Proteomes" id="UP001209540">
    <property type="component" value="Unassembled WGS sequence"/>
</dbReference>
<keyword evidence="1" id="KW-1133">Transmembrane helix</keyword>
<evidence type="ECO:0000313" key="3">
    <source>
        <dbReference type="Proteomes" id="UP001209540"/>
    </source>
</evidence>
<feature type="transmembrane region" description="Helical" evidence="1">
    <location>
        <begin position="125"/>
        <end position="147"/>
    </location>
</feature>
<dbReference type="EMBL" id="JAIXMP010000011">
    <property type="protein sequence ID" value="KAI9265101.1"/>
    <property type="molecule type" value="Genomic_DNA"/>
</dbReference>
<gene>
    <name evidence="2" type="ORF">BDA99DRAFT_536590</name>
</gene>
<comment type="caution">
    <text evidence="2">The sequence shown here is derived from an EMBL/GenBank/DDBJ whole genome shotgun (WGS) entry which is preliminary data.</text>
</comment>